<dbReference type="InterPro" id="IPR050214">
    <property type="entry name" value="Cys_Synth/Cystath_Beta-Synth"/>
</dbReference>
<dbReference type="GO" id="GO:0016740">
    <property type="term" value="F:transferase activity"/>
    <property type="evidence" value="ECO:0007669"/>
    <property type="project" value="UniProtKB-KW"/>
</dbReference>
<accession>S4MU33</accession>
<dbReference type="HOGENOM" id="CLU_021018_1_0_11"/>
<comment type="subunit">
    <text evidence="2">Homodimer.</text>
</comment>
<proteinExistence type="predicted"/>
<evidence type="ECO:0000313" key="7">
    <source>
        <dbReference type="Proteomes" id="UP000015001"/>
    </source>
</evidence>
<evidence type="ECO:0000256" key="3">
    <source>
        <dbReference type="ARBA" id="ARBA00022679"/>
    </source>
</evidence>
<evidence type="ECO:0000256" key="4">
    <source>
        <dbReference type="ARBA" id="ARBA00022898"/>
    </source>
</evidence>
<dbReference type="SUPFAM" id="SSF53686">
    <property type="entry name" value="Tryptophan synthase beta subunit-like PLP-dependent enzymes"/>
    <property type="match status" value="1"/>
</dbReference>
<dbReference type="GO" id="GO:1901605">
    <property type="term" value="P:alpha-amino acid metabolic process"/>
    <property type="evidence" value="ECO:0007669"/>
    <property type="project" value="UniProtKB-ARBA"/>
</dbReference>
<dbReference type="Gene3D" id="3.40.50.1100">
    <property type="match status" value="2"/>
</dbReference>
<dbReference type="PATRIC" id="fig|1283301.3.peg.5722"/>
<comment type="caution">
    <text evidence="6">The sequence shown here is derived from an EMBL/GenBank/DDBJ whole genome shotgun (WGS) entry which is preliminary data.</text>
</comment>
<evidence type="ECO:0000256" key="1">
    <source>
        <dbReference type="ARBA" id="ARBA00001933"/>
    </source>
</evidence>
<dbReference type="AlphaFoldDB" id="S4MU33"/>
<evidence type="ECO:0000256" key="2">
    <source>
        <dbReference type="ARBA" id="ARBA00011738"/>
    </source>
</evidence>
<dbReference type="Proteomes" id="UP000015001">
    <property type="component" value="Unassembled WGS sequence"/>
</dbReference>
<evidence type="ECO:0000313" key="6">
    <source>
        <dbReference type="EMBL" id="EPJ37147.1"/>
    </source>
</evidence>
<keyword evidence="4" id="KW-0663">Pyridoxal phosphate</keyword>
<gene>
    <name evidence="6" type="ORF">STAFG_5754</name>
</gene>
<dbReference type="NCBIfam" id="TIGR03945">
    <property type="entry name" value="PLP_SbnA_fam"/>
    <property type="match status" value="1"/>
</dbReference>
<organism evidence="6 7">
    <name type="scientific">Streptomyces afghaniensis 772</name>
    <dbReference type="NCBI Taxonomy" id="1283301"/>
    <lineage>
        <taxon>Bacteria</taxon>
        <taxon>Bacillati</taxon>
        <taxon>Actinomycetota</taxon>
        <taxon>Actinomycetes</taxon>
        <taxon>Kitasatosporales</taxon>
        <taxon>Streptomycetaceae</taxon>
        <taxon>Streptomyces</taxon>
    </lineage>
</organism>
<comment type="cofactor">
    <cofactor evidence="1">
        <name>pyridoxal 5'-phosphate</name>
        <dbReference type="ChEBI" id="CHEBI:597326"/>
    </cofactor>
</comment>
<dbReference type="InterPro" id="IPR023927">
    <property type="entry name" value="SbnA"/>
</dbReference>
<keyword evidence="7" id="KW-1185">Reference proteome</keyword>
<dbReference type="PANTHER" id="PTHR10314">
    <property type="entry name" value="CYSTATHIONINE BETA-SYNTHASE"/>
    <property type="match status" value="1"/>
</dbReference>
<dbReference type="CDD" id="cd01561">
    <property type="entry name" value="CBS_like"/>
    <property type="match status" value="1"/>
</dbReference>
<protein>
    <submittedName>
        <fullName evidence="6">Putative siderophore biosynthesis protein SbnA</fullName>
    </submittedName>
</protein>
<reference evidence="6 7" key="1">
    <citation type="submission" date="2013-02" db="EMBL/GenBank/DDBJ databases">
        <title>Draft Genome Sequence of Streptomyces afghaniensis, Which Produces Compounds of the Julimycin B-Complex.</title>
        <authorList>
            <person name="Gruening B.A."/>
            <person name="Praeg A."/>
            <person name="Erxleben A."/>
            <person name="Guenther S."/>
            <person name="Fiedler H.-P."/>
            <person name="Goodfellow M."/>
            <person name="Mueller M."/>
        </authorList>
    </citation>
    <scope>NUCLEOTIDE SEQUENCE [LARGE SCALE GENOMIC DNA]</scope>
    <source>
        <strain evidence="6 7">772</strain>
    </source>
</reference>
<evidence type="ECO:0000259" key="5">
    <source>
        <dbReference type="Pfam" id="PF00291"/>
    </source>
</evidence>
<dbReference type="InterPro" id="IPR036052">
    <property type="entry name" value="TrpB-like_PALP_sf"/>
</dbReference>
<dbReference type="InterPro" id="IPR001926">
    <property type="entry name" value="TrpB-like_PALP"/>
</dbReference>
<sequence length="309" mass="33045">MHLKCEGLNLTGSVKIKAAAEMVDAAERSALLQPGGRIVESSSGSLGVALAMISADRGYDFTCVTDSRCNERNLRLMRVYGADVVVIEEPDPVEGLLGARLRYVADLCAREPDVLWLNQYANDSNWLAHYKTTGPSIAKACPDAEMVFIGAGTTGTLTGCARYLKQVGHPAKIIAVDSVGSVTFGGPPGPRHIPGLGTGQRPEIVDESVIDEIIMVPEADTIRMCRTMAGRGYLFGGSTGTVLAGMMHRISMERADMPVVAISPDLGERYLDSIYDDEWVKDRFDLGGGTAQITRRQVAVPVTDGQGGI</sequence>
<name>S4MU33_9ACTN</name>
<feature type="domain" description="Tryptophan synthase beta chain-like PALP" evidence="5">
    <location>
        <begin position="2"/>
        <end position="263"/>
    </location>
</feature>
<dbReference type="EMBL" id="AOPY01001519">
    <property type="protein sequence ID" value="EPJ37147.1"/>
    <property type="molecule type" value="Genomic_DNA"/>
</dbReference>
<keyword evidence="3" id="KW-0808">Transferase</keyword>
<dbReference type="Pfam" id="PF00291">
    <property type="entry name" value="PALP"/>
    <property type="match status" value="1"/>
</dbReference>